<sequence>MIPVDARLEPRDFERKVRTRGIRSMRRKRIDPNVPLPAGQTLSPFWRECLDDLYREYNQTCAYLAVRIERAVGGVTADHFVAKSKLPGQAYEWMNFRLASAIVNARKCDFEDVLDPFVLPAGWFRLELVTGQVYPSSDIDAADMTRVVKTIERVGLDNSINREMRARHFQEYCQRDITANFLQRYSPFVHAEAERQGLL</sequence>
<accession>A0A2S7DNL5</accession>
<protein>
    <submittedName>
        <fullName evidence="1">Uncharacterized protein</fullName>
    </submittedName>
</protein>
<comment type="caution">
    <text evidence="1">The sequence shown here is derived from an EMBL/GenBank/DDBJ whole genome shotgun (WGS) entry which is preliminary data.</text>
</comment>
<evidence type="ECO:0000313" key="2">
    <source>
        <dbReference type="Proteomes" id="UP000239561"/>
    </source>
</evidence>
<dbReference type="RefSeq" id="WP_104604246.1">
    <property type="nucleotide sequence ID" value="NZ_CP082217.1"/>
</dbReference>
<gene>
    <name evidence="1" type="ORF">XcuCFBP2542_14350</name>
</gene>
<dbReference type="AlphaFoldDB" id="A0A2S7DNL5"/>
<organism evidence="1 2">
    <name type="scientific">Xanthomonas cucurbitae</name>
    <dbReference type="NCBI Taxonomy" id="56453"/>
    <lineage>
        <taxon>Bacteria</taxon>
        <taxon>Pseudomonadati</taxon>
        <taxon>Pseudomonadota</taxon>
        <taxon>Gammaproteobacteria</taxon>
        <taxon>Lysobacterales</taxon>
        <taxon>Lysobacteraceae</taxon>
        <taxon>Xanthomonas</taxon>
    </lineage>
</organism>
<dbReference type="EMBL" id="MDED01000028">
    <property type="protein sequence ID" value="PPU75425.1"/>
    <property type="molecule type" value="Genomic_DNA"/>
</dbReference>
<dbReference type="Proteomes" id="UP000239561">
    <property type="component" value="Unassembled WGS sequence"/>
</dbReference>
<evidence type="ECO:0000313" key="1">
    <source>
        <dbReference type="EMBL" id="PPU75425.1"/>
    </source>
</evidence>
<proteinExistence type="predicted"/>
<reference evidence="1 2" key="1">
    <citation type="submission" date="2016-08" db="EMBL/GenBank/DDBJ databases">
        <authorList>
            <person name="Seilhamer J.J."/>
        </authorList>
    </citation>
    <scope>NUCLEOTIDE SEQUENCE [LARGE SCALE GENOMIC DNA]</scope>
    <source>
        <strain evidence="1 2">CFBP2542</strain>
    </source>
</reference>
<name>A0A2S7DNL5_9XANT</name>